<dbReference type="RefSeq" id="XP_043036414.1">
    <property type="nucleotide sequence ID" value="XM_043177594.1"/>
</dbReference>
<dbReference type="EMBL" id="MU250548">
    <property type="protein sequence ID" value="KAG7442914.1"/>
    <property type="molecule type" value="Genomic_DNA"/>
</dbReference>
<gene>
    <name evidence="1" type="ORF">BT62DRAFT_1009918</name>
</gene>
<sequence>MPKITHIVPDAVYYASLPPPSSHPDVDEDAIWDQLSIEYDLPLNSEITRHKAHLFMAMASATGLYQILGLNDRFPEDNFPFLIFYHLISCLNQFHLAYLDMQYDILVDWDLNTSQNVLGKDVLAAYSGVFERKETGTSFCWKHVEHTSVPEELNPALVDYVSGWREGMQWHRSAKDDDGSGEPDAK</sequence>
<dbReference type="Proteomes" id="UP000812287">
    <property type="component" value="Unassembled WGS sequence"/>
</dbReference>
<keyword evidence="2" id="KW-1185">Reference proteome</keyword>
<accession>A0A9P7VLJ1</accession>
<name>A0A9P7VLJ1_9AGAR</name>
<evidence type="ECO:0000313" key="2">
    <source>
        <dbReference type="Proteomes" id="UP000812287"/>
    </source>
</evidence>
<dbReference type="GeneID" id="66099881"/>
<organism evidence="1 2">
    <name type="scientific">Guyanagaster necrorhizus</name>
    <dbReference type="NCBI Taxonomy" id="856835"/>
    <lineage>
        <taxon>Eukaryota</taxon>
        <taxon>Fungi</taxon>
        <taxon>Dikarya</taxon>
        <taxon>Basidiomycota</taxon>
        <taxon>Agaricomycotina</taxon>
        <taxon>Agaricomycetes</taxon>
        <taxon>Agaricomycetidae</taxon>
        <taxon>Agaricales</taxon>
        <taxon>Marasmiineae</taxon>
        <taxon>Physalacriaceae</taxon>
        <taxon>Guyanagaster</taxon>
    </lineage>
</organism>
<proteinExistence type="predicted"/>
<comment type="caution">
    <text evidence="1">The sequence shown here is derived from an EMBL/GenBank/DDBJ whole genome shotgun (WGS) entry which is preliminary data.</text>
</comment>
<evidence type="ECO:0000313" key="1">
    <source>
        <dbReference type="EMBL" id="KAG7442914.1"/>
    </source>
</evidence>
<reference evidence="1" key="1">
    <citation type="submission" date="2020-11" db="EMBL/GenBank/DDBJ databases">
        <title>Adaptations for nitrogen fixation in a non-lichenized fungal sporocarp promotes dispersal by wood-feeding termites.</title>
        <authorList>
            <consortium name="DOE Joint Genome Institute"/>
            <person name="Koch R.A."/>
            <person name="Yoon G."/>
            <person name="Arayal U."/>
            <person name="Lail K."/>
            <person name="Amirebrahimi M."/>
            <person name="Labutti K."/>
            <person name="Lipzen A."/>
            <person name="Riley R."/>
            <person name="Barry K."/>
            <person name="Henrissat B."/>
            <person name="Grigoriev I.V."/>
            <person name="Herr J.R."/>
            <person name="Aime M.C."/>
        </authorList>
    </citation>
    <scope>NUCLEOTIDE SEQUENCE</scope>
    <source>
        <strain evidence="1">MCA 3950</strain>
    </source>
</reference>
<dbReference type="AlphaFoldDB" id="A0A9P7VLJ1"/>
<protein>
    <submittedName>
        <fullName evidence="1">Uncharacterized protein</fullName>
    </submittedName>
</protein>